<dbReference type="Proteomes" id="UP000807785">
    <property type="component" value="Unassembled WGS sequence"/>
</dbReference>
<evidence type="ECO:0000313" key="2">
    <source>
        <dbReference type="EMBL" id="MBK6972806.1"/>
    </source>
</evidence>
<proteinExistence type="predicted"/>
<evidence type="ECO:0000259" key="1">
    <source>
        <dbReference type="Pfam" id="PF13579"/>
    </source>
</evidence>
<dbReference type="Gene3D" id="3.40.50.2000">
    <property type="entry name" value="Glycogen Phosphorylase B"/>
    <property type="match status" value="2"/>
</dbReference>
<sequence>MSRQLARLGWQPIVLTVKEQTYERINPAGIAGSDSALVVRTYCIKNPRHAYLWLKSFASRIHFGRSRNATANHENQARTRREPSRAIFALCRLKRTFLSLIHTPDEFLGWYPFALLGGIRLMLRFRPACIISTAPPFTSHLVARMLKTLFNTPWIADFRDPWSWREGLPPEISSALSDRISKVLEKGVIYHADRIVCVTPGTTERYRQMYPQVSADKWLTVTNGYDRDEFAGLCQSETPTKFTISYVGGFDFSRSPRLLLRSVSELIAEGLIDKSKLAVRFVGPCETAEGIPIVSMIDEYDLLEVVEITGLVPRPEALKAICQAHLLLLLGGSQRLSIAAKVYEYLAAGTPILAIAQEGEIADLVRSVGAGYVVSPEDLTGAKYAIATRYGDCLSGRSNDVSAGPHRNGAAEAYSWDGLGLAYSEIIKQCSILPPRG</sequence>
<dbReference type="PANTHER" id="PTHR12526">
    <property type="entry name" value="GLYCOSYLTRANSFERASE"/>
    <property type="match status" value="1"/>
</dbReference>
<dbReference type="SUPFAM" id="SSF53756">
    <property type="entry name" value="UDP-Glycosyltransferase/glycogen phosphorylase"/>
    <property type="match status" value="1"/>
</dbReference>
<dbReference type="GO" id="GO:0016757">
    <property type="term" value="F:glycosyltransferase activity"/>
    <property type="evidence" value="ECO:0007669"/>
    <property type="project" value="UniProtKB-ARBA"/>
</dbReference>
<comment type="caution">
    <text evidence="2">The sequence shown here is derived from an EMBL/GenBank/DDBJ whole genome shotgun (WGS) entry which is preliminary data.</text>
</comment>
<name>A0A9D7HQU9_9PROT</name>
<dbReference type="Pfam" id="PF13692">
    <property type="entry name" value="Glyco_trans_1_4"/>
    <property type="match status" value="1"/>
</dbReference>
<gene>
    <name evidence="2" type="ORF">IPH26_07555</name>
</gene>
<dbReference type="Pfam" id="PF13579">
    <property type="entry name" value="Glyco_trans_4_4"/>
    <property type="match status" value="1"/>
</dbReference>
<protein>
    <submittedName>
        <fullName evidence="2">Glycosyltransferase</fullName>
    </submittedName>
</protein>
<feature type="domain" description="Glycosyltransferase subfamily 4-like N-terminal" evidence="1">
    <location>
        <begin position="108"/>
        <end position="224"/>
    </location>
</feature>
<dbReference type="EMBL" id="JADJEV010000003">
    <property type="protein sequence ID" value="MBK6972806.1"/>
    <property type="molecule type" value="Genomic_DNA"/>
</dbReference>
<organism evidence="2 3">
    <name type="scientific">Candidatus Methylophosphatis roskildensis</name>
    <dbReference type="NCBI Taxonomy" id="2899263"/>
    <lineage>
        <taxon>Bacteria</taxon>
        <taxon>Pseudomonadati</taxon>
        <taxon>Pseudomonadota</taxon>
        <taxon>Betaproteobacteria</taxon>
        <taxon>Nitrosomonadales</taxon>
        <taxon>Sterolibacteriaceae</taxon>
        <taxon>Candidatus Methylophosphatis</taxon>
    </lineage>
</organism>
<dbReference type="InterPro" id="IPR028098">
    <property type="entry name" value="Glyco_trans_4-like_N"/>
</dbReference>
<dbReference type="PANTHER" id="PTHR12526:SF630">
    <property type="entry name" value="GLYCOSYLTRANSFERASE"/>
    <property type="match status" value="1"/>
</dbReference>
<evidence type="ECO:0000313" key="3">
    <source>
        <dbReference type="Proteomes" id="UP000807785"/>
    </source>
</evidence>
<dbReference type="AlphaFoldDB" id="A0A9D7HQU9"/>
<accession>A0A9D7HQU9</accession>
<reference evidence="2" key="1">
    <citation type="submission" date="2020-10" db="EMBL/GenBank/DDBJ databases">
        <title>Connecting structure to function with the recovery of over 1000 high-quality activated sludge metagenome-assembled genomes encoding full-length rRNA genes using long-read sequencing.</title>
        <authorList>
            <person name="Singleton C.M."/>
            <person name="Petriglieri F."/>
            <person name="Kristensen J.M."/>
            <person name="Kirkegaard R.H."/>
            <person name="Michaelsen T.Y."/>
            <person name="Andersen M.H."/>
            <person name="Karst S.M."/>
            <person name="Dueholm M.S."/>
            <person name="Nielsen P.H."/>
            <person name="Albertsen M."/>
        </authorList>
    </citation>
    <scope>NUCLEOTIDE SEQUENCE</scope>
    <source>
        <strain evidence="2">Bjer_18-Q3-R1-45_BAT3C.347</strain>
    </source>
</reference>